<reference evidence="2" key="1">
    <citation type="submission" date="2013-08" db="EMBL/GenBank/DDBJ databases">
        <authorList>
            <person name="Mendez C."/>
            <person name="Richter M."/>
            <person name="Ferrer M."/>
            <person name="Sanchez J."/>
        </authorList>
    </citation>
    <scope>NUCLEOTIDE SEQUENCE</scope>
</reference>
<dbReference type="AlphaFoldDB" id="T1CQ11"/>
<dbReference type="CDD" id="cd00882">
    <property type="entry name" value="Ras_like_GTPase"/>
    <property type="match status" value="1"/>
</dbReference>
<dbReference type="SUPFAM" id="SSF52540">
    <property type="entry name" value="P-loop containing nucleoside triphosphate hydrolases"/>
    <property type="match status" value="1"/>
</dbReference>
<dbReference type="InterPro" id="IPR001806">
    <property type="entry name" value="Small_GTPase"/>
</dbReference>
<accession>T1CQ11</accession>
<sequence>MISTKLTWKVSVIGEPGAGKSSLISRMAYDSDSISASMRGLIRKRVSIQHDGENRTVEVLFQEINGFSGAESLLSSSNAVIIVVDITKPMDLNELGKFVHFVSNFGKSPLVFIAGSKLDRRYEAQIWESDFDPMKNNGNVKIYMVSSKMPDTVKTMLNDVSLNLLKRTMERR</sequence>
<evidence type="ECO:0000313" key="2">
    <source>
        <dbReference type="EMBL" id="EQD71170.1"/>
    </source>
</evidence>
<dbReference type="GO" id="GO:0005525">
    <property type="term" value="F:GTP binding"/>
    <property type="evidence" value="ECO:0007669"/>
    <property type="project" value="InterPro"/>
</dbReference>
<dbReference type="Pfam" id="PF00071">
    <property type="entry name" value="Ras"/>
    <property type="match status" value="1"/>
</dbReference>
<reference evidence="2" key="2">
    <citation type="journal article" date="2014" name="ISME J.">
        <title>Microbial stratification in low pH oxic and suboxic macroscopic growths along an acid mine drainage.</title>
        <authorList>
            <person name="Mendez-Garcia C."/>
            <person name="Mesa V."/>
            <person name="Sprenger R.R."/>
            <person name="Richter M."/>
            <person name="Diez M.S."/>
            <person name="Solano J."/>
            <person name="Bargiela R."/>
            <person name="Golyshina O.V."/>
            <person name="Manteca A."/>
            <person name="Ramos J.L."/>
            <person name="Gallego J.R."/>
            <person name="Llorente I."/>
            <person name="Martins Dos Santos V.A."/>
            <person name="Jensen O.N."/>
            <person name="Pelaez A.I."/>
            <person name="Sanchez J."/>
            <person name="Ferrer M."/>
        </authorList>
    </citation>
    <scope>NUCLEOTIDE SEQUENCE</scope>
</reference>
<dbReference type="EMBL" id="AUZX01004313">
    <property type="protein sequence ID" value="EQD71170.1"/>
    <property type="molecule type" value="Genomic_DNA"/>
</dbReference>
<evidence type="ECO:0000256" key="1">
    <source>
        <dbReference type="ARBA" id="ARBA00022741"/>
    </source>
</evidence>
<proteinExistence type="predicted"/>
<dbReference type="InterPro" id="IPR027417">
    <property type="entry name" value="P-loop_NTPase"/>
</dbReference>
<comment type="caution">
    <text evidence="2">The sequence shown here is derived from an EMBL/GenBank/DDBJ whole genome shotgun (WGS) entry which is preliminary data.</text>
</comment>
<dbReference type="GO" id="GO:0003924">
    <property type="term" value="F:GTPase activity"/>
    <property type="evidence" value="ECO:0007669"/>
    <property type="project" value="InterPro"/>
</dbReference>
<keyword evidence="1" id="KW-0547">Nucleotide-binding</keyword>
<gene>
    <name evidence="2" type="ORF">B1A_05922</name>
</gene>
<name>T1CQ11_9ZZZZ</name>
<dbReference type="PANTHER" id="PTHR47978">
    <property type="match status" value="1"/>
</dbReference>
<dbReference type="Gene3D" id="3.40.50.300">
    <property type="entry name" value="P-loop containing nucleotide triphosphate hydrolases"/>
    <property type="match status" value="1"/>
</dbReference>
<organism evidence="2">
    <name type="scientific">mine drainage metagenome</name>
    <dbReference type="NCBI Taxonomy" id="410659"/>
    <lineage>
        <taxon>unclassified sequences</taxon>
        <taxon>metagenomes</taxon>
        <taxon>ecological metagenomes</taxon>
    </lineage>
</organism>
<protein>
    <submittedName>
        <fullName evidence="2">GTPase</fullName>
    </submittedName>
</protein>